<comment type="catalytic activity">
    <reaction evidence="10">
        <text>sn-glycerol 3-phosphate + NADP(+) = dihydroxyacetone phosphate + NADPH + H(+)</text>
        <dbReference type="Rhea" id="RHEA:11096"/>
        <dbReference type="ChEBI" id="CHEBI:15378"/>
        <dbReference type="ChEBI" id="CHEBI:57597"/>
        <dbReference type="ChEBI" id="CHEBI:57642"/>
        <dbReference type="ChEBI" id="CHEBI:57783"/>
        <dbReference type="ChEBI" id="CHEBI:58349"/>
        <dbReference type="EC" id="1.1.1.94"/>
    </reaction>
    <physiologicalReaction direction="right-to-left" evidence="10">
        <dbReference type="Rhea" id="RHEA:11098"/>
    </physiologicalReaction>
</comment>
<keyword evidence="14" id="KW-0963">Cytoplasm</keyword>
<dbReference type="Pfam" id="PF07479">
    <property type="entry name" value="NAD_Gly3P_dh_C"/>
    <property type="match status" value="1"/>
</dbReference>
<keyword evidence="9 14" id="KW-1208">Phospholipid metabolism</keyword>
<dbReference type="GO" id="GO:0005829">
    <property type="term" value="C:cytosol"/>
    <property type="evidence" value="ECO:0007669"/>
    <property type="project" value="TreeGrafter"/>
</dbReference>
<evidence type="ECO:0000256" key="5">
    <source>
        <dbReference type="ARBA" id="ARBA00023002"/>
    </source>
</evidence>
<dbReference type="GO" id="GO:0046168">
    <property type="term" value="P:glycerol-3-phosphate catabolic process"/>
    <property type="evidence" value="ECO:0007669"/>
    <property type="project" value="InterPro"/>
</dbReference>
<dbReference type="SUPFAM" id="SSF51735">
    <property type="entry name" value="NAD(P)-binding Rossmann-fold domains"/>
    <property type="match status" value="1"/>
</dbReference>
<evidence type="ECO:0000256" key="15">
    <source>
        <dbReference type="RuleBase" id="RU000437"/>
    </source>
</evidence>
<sequence length="339" mass="36025">MSTTSIAVLGAGSWGTALANVLAENHHDVRLWSHRAAQVAEINETHLNSKYLGENPLHEGVVAYTDLRAAVAGAEIILSVVPTKATREVAHKLQETLANIGQKVILVGATKGLEPGTYKRTSEMLAEEVDPKYREAVAVIEGPSHAEGTIKHDPTLVSVASDDLKVAERVQAVFTNASFRVYTNDDLVGSEIGGALKNVIAIGAGALESLGYDANAKAALFTRGLAEIARLGQALGANPLTFMGLAGVGDLYATATSVHSRNFRAGLQLGEGKSLDEIVAHMGMVIEGISTTKVVHELAQQKHVDMPITKAIYQVLYENQDPKDAIAELMGRPVHQEGE</sequence>
<keyword evidence="17" id="KW-1185">Reference proteome</keyword>
<feature type="binding site" evidence="14">
    <location>
        <position position="261"/>
    </location>
    <ligand>
        <name>NADPH</name>
        <dbReference type="ChEBI" id="CHEBI:57783"/>
    </ligand>
</feature>
<reference evidence="16 17" key="1">
    <citation type="submission" date="2018-07" db="EMBL/GenBank/DDBJ databases">
        <title>Genomic Encyclopedia of Type Strains, Phase III (KMG-III): the genomes of soil and plant-associated and newly described type strains.</title>
        <authorList>
            <person name="Whitman W."/>
        </authorList>
    </citation>
    <scope>NUCLEOTIDE SEQUENCE [LARGE SCALE GENOMIC DNA]</scope>
    <source>
        <strain evidence="16 17">CECT 7031</strain>
    </source>
</reference>
<dbReference type="FunFam" id="3.40.50.720:FF:000019">
    <property type="entry name" value="Glycerol-3-phosphate dehydrogenase [NAD(P)+]"/>
    <property type="match status" value="1"/>
</dbReference>
<dbReference type="PIRSF" id="PIRSF000114">
    <property type="entry name" value="Glycerol-3-P_dh"/>
    <property type="match status" value="1"/>
</dbReference>
<comment type="function">
    <text evidence="14">Catalyzes the reduction of the glycolytic intermediate dihydroxyacetone phosphate (DHAP) to sn-glycerol 3-phosphate (G3P), the key precursor for phospholipid synthesis.</text>
</comment>
<dbReference type="GO" id="GO:0141153">
    <property type="term" value="F:glycerol-3-phosphate dehydrogenase (NADP+) activity"/>
    <property type="evidence" value="ECO:0007669"/>
    <property type="project" value="RHEA"/>
</dbReference>
<dbReference type="Gene3D" id="1.10.1040.10">
    <property type="entry name" value="N-(1-d-carboxylethyl)-l-norvaline Dehydrogenase, domain 2"/>
    <property type="match status" value="1"/>
</dbReference>
<feature type="binding site" evidence="14">
    <location>
        <position position="285"/>
    </location>
    <ligand>
        <name>NADPH</name>
        <dbReference type="ChEBI" id="CHEBI:57783"/>
    </ligand>
</feature>
<dbReference type="Gene3D" id="3.40.50.720">
    <property type="entry name" value="NAD(P)-binding Rossmann-like Domain"/>
    <property type="match status" value="1"/>
</dbReference>
<comment type="similarity">
    <text evidence="1 14 15">Belongs to the NAD-dependent glycerol-3-phosphate dehydrogenase family.</text>
</comment>
<evidence type="ECO:0000313" key="17">
    <source>
        <dbReference type="Proteomes" id="UP000254912"/>
    </source>
</evidence>
<evidence type="ECO:0000256" key="8">
    <source>
        <dbReference type="ARBA" id="ARBA00023209"/>
    </source>
</evidence>
<dbReference type="RefSeq" id="WP_070230446.1">
    <property type="nucleotide sequence ID" value="NZ_BJYO01000004.1"/>
</dbReference>
<keyword evidence="5 14" id="KW-0560">Oxidoreductase</keyword>
<comment type="caution">
    <text evidence="16">The sequence shown here is derived from an EMBL/GenBank/DDBJ whole genome shotgun (WGS) entry which is preliminary data.</text>
</comment>
<dbReference type="InterPro" id="IPR013328">
    <property type="entry name" value="6PGD_dom2"/>
</dbReference>
<keyword evidence="2 14" id="KW-0444">Lipid biosynthesis</keyword>
<keyword evidence="4 14" id="KW-0521">NADP</keyword>
<feature type="active site" description="Proton acceptor" evidence="14">
    <location>
        <position position="197"/>
    </location>
</feature>
<evidence type="ECO:0000256" key="6">
    <source>
        <dbReference type="ARBA" id="ARBA00023027"/>
    </source>
</evidence>
<evidence type="ECO:0000256" key="9">
    <source>
        <dbReference type="ARBA" id="ARBA00023264"/>
    </source>
</evidence>
<dbReference type="InterPro" id="IPR036291">
    <property type="entry name" value="NAD(P)-bd_dom_sf"/>
</dbReference>
<dbReference type="GO" id="GO:0046167">
    <property type="term" value="P:glycerol-3-phosphate biosynthetic process"/>
    <property type="evidence" value="ECO:0007669"/>
    <property type="project" value="UniProtKB-UniRule"/>
</dbReference>
<dbReference type="UniPathway" id="UPA00940"/>
<dbReference type="HAMAP" id="MF_00394">
    <property type="entry name" value="NAD_Glyc3P_dehydrog"/>
    <property type="match status" value="1"/>
</dbReference>
<dbReference type="KEGG" id="wso:WSWS_01247"/>
<evidence type="ECO:0000256" key="14">
    <source>
        <dbReference type="HAMAP-Rule" id="MF_00394"/>
    </source>
</evidence>
<comment type="catalytic activity">
    <reaction evidence="14">
        <text>sn-glycerol 3-phosphate + NAD(+) = dihydroxyacetone phosphate + NADH + H(+)</text>
        <dbReference type="Rhea" id="RHEA:11092"/>
        <dbReference type="ChEBI" id="CHEBI:15378"/>
        <dbReference type="ChEBI" id="CHEBI:57540"/>
        <dbReference type="ChEBI" id="CHEBI:57597"/>
        <dbReference type="ChEBI" id="CHEBI:57642"/>
        <dbReference type="ChEBI" id="CHEBI:57945"/>
        <dbReference type="EC" id="1.1.1.94"/>
    </reaction>
</comment>
<evidence type="ECO:0000256" key="4">
    <source>
        <dbReference type="ARBA" id="ARBA00022857"/>
    </source>
</evidence>
<evidence type="ECO:0000256" key="7">
    <source>
        <dbReference type="ARBA" id="ARBA00023098"/>
    </source>
</evidence>
<organism evidence="16 17">
    <name type="scientific">Weissella soli</name>
    <dbReference type="NCBI Taxonomy" id="155866"/>
    <lineage>
        <taxon>Bacteria</taxon>
        <taxon>Bacillati</taxon>
        <taxon>Bacillota</taxon>
        <taxon>Bacilli</taxon>
        <taxon>Lactobacillales</taxon>
        <taxon>Lactobacillaceae</taxon>
        <taxon>Weissella</taxon>
    </lineage>
</organism>
<feature type="binding site" evidence="14">
    <location>
        <position position="287"/>
    </location>
    <ligand>
        <name>NADPH</name>
        <dbReference type="ChEBI" id="CHEBI:57783"/>
    </ligand>
</feature>
<feature type="binding site" evidence="14">
    <location>
        <position position="260"/>
    </location>
    <ligand>
        <name>sn-glycerol 3-phosphate</name>
        <dbReference type="ChEBI" id="CHEBI:57597"/>
    </ligand>
</feature>
<dbReference type="SUPFAM" id="SSF48179">
    <property type="entry name" value="6-phosphogluconate dehydrogenase C-terminal domain-like"/>
    <property type="match status" value="1"/>
</dbReference>
<evidence type="ECO:0000256" key="1">
    <source>
        <dbReference type="ARBA" id="ARBA00011009"/>
    </source>
</evidence>
<dbReference type="InterPro" id="IPR011128">
    <property type="entry name" value="G3P_DH_NAD-dep_N"/>
</dbReference>
<dbReference type="Proteomes" id="UP000254912">
    <property type="component" value="Unassembled WGS sequence"/>
</dbReference>
<dbReference type="EMBL" id="QRAS01000003">
    <property type="protein sequence ID" value="RDL05402.1"/>
    <property type="molecule type" value="Genomic_DNA"/>
</dbReference>
<keyword evidence="6 14" id="KW-0520">NAD</keyword>
<dbReference type="GO" id="GO:0051287">
    <property type="term" value="F:NAD binding"/>
    <property type="evidence" value="ECO:0007669"/>
    <property type="project" value="InterPro"/>
</dbReference>
<proteinExistence type="inferred from homology"/>
<feature type="binding site" evidence="14">
    <location>
        <position position="111"/>
    </location>
    <ligand>
        <name>sn-glycerol 3-phosphate</name>
        <dbReference type="ChEBI" id="CHEBI:57597"/>
    </ligand>
</feature>
<dbReference type="PANTHER" id="PTHR11728:SF1">
    <property type="entry name" value="GLYCEROL-3-PHOSPHATE DEHYDROGENASE [NAD(+)] 2, CHLOROPLASTIC"/>
    <property type="match status" value="1"/>
</dbReference>
<dbReference type="PANTHER" id="PTHR11728">
    <property type="entry name" value="GLYCEROL-3-PHOSPHATE DEHYDROGENASE"/>
    <property type="match status" value="1"/>
</dbReference>
<feature type="binding site" evidence="14">
    <location>
        <position position="14"/>
    </location>
    <ligand>
        <name>NADPH</name>
        <dbReference type="ChEBI" id="CHEBI:57783"/>
    </ligand>
</feature>
<dbReference type="InterPro" id="IPR006109">
    <property type="entry name" value="G3P_DH_NAD-dep_C"/>
</dbReference>
<comment type="pathway">
    <text evidence="14">Membrane lipid metabolism; glycerophospholipid metabolism.</text>
</comment>
<feature type="binding site" evidence="14">
    <location>
        <position position="250"/>
    </location>
    <ligand>
        <name>sn-glycerol 3-phosphate</name>
        <dbReference type="ChEBI" id="CHEBI:57597"/>
    </ligand>
</feature>
<dbReference type="NCBIfam" id="NF000940">
    <property type="entry name" value="PRK00094.1-2"/>
    <property type="match status" value="1"/>
</dbReference>
<dbReference type="AlphaFoldDB" id="A0A288Q7B6"/>
<dbReference type="GO" id="GO:0005975">
    <property type="term" value="P:carbohydrate metabolic process"/>
    <property type="evidence" value="ECO:0007669"/>
    <property type="project" value="InterPro"/>
</dbReference>
<feature type="binding site" evidence="14">
    <location>
        <position position="197"/>
    </location>
    <ligand>
        <name>sn-glycerol 3-phosphate</name>
        <dbReference type="ChEBI" id="CHEBI:57597"/>
    </ligand>
</feature>
<evidence type="ECO:0000256" key="10">
    <source>
        <dbReference type="ARBA" id="ARBA00052716"/>
    </source>
</evidence>
<feature type="binding site" evidence="14">
    <location>
        <position position="146"/>
    </location>
    <ligand>
        <name>NADPH</name>
        <dbReference type="ChEBI" id="CHEBI:57783"/>
    </ligand>
</feature>
<keyword evidence="3 14" id="KW-0547">Nucleotide-binding</keyword>
<evidence type="ECO:0000256" key="12">
    <source>
        <dbReference type="ARBA" id="ARBA00069372"/>
    </source>
</evidence>
<dbReference type="InterPro" id="IPR006168">
    <property type="entry name" value="G3P_DH_NAD-dep"/>
</dbReference>
<feature type="binding site" evidence="14">
    <location>
        <position position="13"/>
    </location>
    <ligand>
        <name>NADPH</name>
        <dbReference type="ChEBI" id="CHEBI:57783"/>
    </ligand>
</feature>
<evidence type="ECO:0000256" key="11">
    <source>
        <dbReference type="ARBA" id="ARBA00066687"/>
    </source>
</evidence>
<dbReference type="GO" id="GO:0006650">
    <property type="term" value="P:glycerophospholipid metabolic process"/>
    <property type="evidence" value="ECO:0007669"/>
    <property type="project" value="UniProtKB-UniRule"/>
</dbReference>
<gene>
    <name evidence="14" type="primary">gpsA</name>
    <name evidence="16" type="ORF">DFP99_1363</name>
</gene>
<dbReference type="GeneID" id="94546433"/>
<name>A0A288Q7B6_9LACO</name>
<feature type="binding site" evidence="14">
    <location>
        <position position="261"/>
    </location>
    <ligand>
        <name>sn-glycerol 3-phosphate</name>
        <dbReference type="ChEBI" id="CHEBI:57597"/>
    </ligand>
</feature>
<feature type="binding site" evidence="14">
    <location>
        <position position="262"/>
    </location>
    <ligand>
        <name>sn-glycerol 3-phosphate</name>
        <dbReference type="ChEBI" id="CHEBI:57597"/>
    </ligand>
</feature>
<accession>A0A288Q7B6</accession>
<comment type="subcellular location">
    <subcellularLocation>
        <location evidence="14">Cytoplasm</location>
    </subcellularLocation>
</comment>
<evidence type="ECO:0000313" key="16">
    <source>
        <dbReference type="EMBL" id="RDL05402.1"/>
    </source>
</evidence>
<feature type="binding site" evidence="14">
    <location>
        <position position="51"/>
    </location>
    <ligand>
        <name>NADPH</name>
        <dbReference type="ChEBI" id="CHEBI:57783"/>
    </ligand>
</feature>
<dbReference type="FunFam" id="1.10.1040.10:FF:000001">
    <property type="entry name" value="Glycerol-3-phosphate dehydrogenase [NAD(P)+]"/>
    <property type="match status" value="1"/>
</dbReference>
<feature type="binding site" evidence="14">
    <location>
        <position position="111"/>
    </location>
    <ligand>
        <name>NADPH</name>
        <dbReference type="ChEBI" id="CHEBI:57783"/>
    </ligand>
</feature>
<feature type="binding site" evidence="14">
    <location>
        <position position="34"/>
    </location>
    <ligand>
        <name>NADPH</name>
        <dbReference type="ChEBI" id="CHEBI:57783"/>
    </ligand>
</feature>
<feature type="binding site" evidence="14">
    <location>
        <position position="144"/>
    </location>
    <ligand>
        <name>sn-glycerol 3-phosphate</name>
        <dbReference type="ChEBI" id="CHEBI:57597"/>
    </ligand>
</feature>
<dbReference type="InterPro" id="IPR008927">
    <property type="entry name" value="6-PGluconate_DH-like_C_sf"/>
</dbReference>
<keyword evidence="7 14" id="KW-0443">Lipid metabolism</keyword>
<evidence type="ECO:0000256" key="2">
    <source>
        <dbReference type="ARBA" id="ARBA00022516"/>
    </source>
</evidence>
<dbReference type="Pfam" id="PF01210">
    <property type="entry name" value="NAD_Gly3P_dh_N"/>
    <property type="match status" value="1"/>
</dbReference>
<evidence type="ECO:0000256" key="13">
    <source>
        <dbReference type="ARBA" id="ARBA00080511"/>
    </source>
</evidence>
<keyword evidence="8 14" id="KW-0594">Phospholipid biosynthesis</keyword>
<protein>
    <recommendedName>
        <fullName evidence="12 14">Glycerol-3-phosphate dehydrogenase [NAD(P)+]</fullName>
        <ecNumber evidence="11 14">1.1.1.94</ecNumber>
    </recommendedName>
    <alternativeName>
        <fullName evidence="14">NAD(P)(+)-dependent glycerol-3-phosphate dehydrogenase</fullName>
    </alternativeName>
    <alternativeName>
        <fullName evidence="13 14">NAD(P)H-dependent dihydroxyacetone-phosphate reductase</fullName>
    </alternativeName>
</protein>
<feature type="binding site" evidence="14">
    <location>
        <position position="142"/>
    </location>
    <ligand>
        <name>sn-glycerol 3-phosphate</name>
        <dbReference type="ChEBI" id="CHEBI:57597"/>
    </ligand>
</feature>
<evidence type="ECO:0000256" key="3">
    <source>
        <dbReference type="ARBA" id="ARBA00022741"/>
    </source>
</evidence>
<dbReference type="NCBIfam" id="NF000941">
    <property type="entry name" value="PRK00094.1-3"/>
    <property type="match status" value="1"/>
</dbReference>
<dbReference type="GO" id="GO:0008654">
    <property type="term" value="P:phospholipid biosynthetic process"/>
    <property type="evidence" value="ECO:0007669"/>
    <property type="project" value="UniProtKB-KW"/>
</dbReference>
<dbReference type="NCBIfam" id="NF000942">
    <property type="entry name" value="PRK00094.1-4"/>
    <property type="match status" value="1"/>
</dbReference>
<feature type="binding site" evidence="14">
    <location>
        <position position="35"/>
    </location>
    <ligand>
        <name>NADPH</name>
        <dbReference type="ChEBI" id="CHEBI:57783"/>
    </ligand>
</feature>
<dbReference type="GO" id="GO:0141152">
    <property type="term" value="F:glycerol-3-phosphate dehydrogenase (NAD+) activity"/>
    <property type="evidence" value="ECO:0007669"/>
    <property type="project" value="RHEA"/>
</dbReference>
<dbReference type="EC" id="1.1.1.94" evidence="11 14"/>
<dbReference type="PRINTS" id="PR00077">
    <property type="entry name" value="GPDHDRGNASE"/>
</dbReference>